<dbReference type="EC" id="6.3.4.19" evidence="6"/>
<dbReference type="AlphaFoldDB" id="A0A8E7UFK0"/>
<reference evidence="8" key="2">
    <citation type="journal article" date="2021" name="Genomics">
        <title>Comparative analysis of mitochondrial genomes of Nirvanini and Evacanthini (Hemiptera: Cicadellidae) reveals an explicit evolutionary relationship.</title>
        <authorList>
            <person name="Du Y."/>
            <person name="Liang Z."/>
            <person name="Dietrich C.H."/>
            <person name="Dai W."/>
        </authorList>
    </citation>
    <scope>NUCLEOTIDE SEQUENCE</scope>
</reference>
<dbReference type="CDD" id="cd01992">
    <property type="entry name" value="TilS_N"/>
    <property type="match status" value="1"/>
</dbReference>
<dbReference type="GO" id="GO:0005524">
    <property type="term" value="F:ATP binding"/>
    <property type="evidence" value="ECO:0007669"/>
    <property type="project" value="UniProtKB-UniRule"/>
</dbReference>
<dbReference type="EMBL" id="MN240357">
    <property type="protein sequence ID" value="QVY58129.1"/>
    <property type="molecule type" value="Genomic_DNA"/>
</dbReference>
<evidence type="ECO:0000256" key="1">
    <source>
        <dbReference type="ARBA" id="ARBA00022598"/>
    </source>
</evidence>
<protein>
    <recommendedName>
        <fullName evidence="6">tRNA(Ile)-lysidine synthase</fullName>
        <ecNumber evidence="6">6.3.4.19</ecNumber>
    </recommendedName>
    <alternativeName>
        <fullName evidence="6">tRNA(Ile)-2-lysyl-cytidine synthase</fullName>
    </alternativeName>
    <alternativeName>
        <fullName evidence="6">tRNA(Ile)-lysidine synthetase</fullName>
    </alternativeName>
</protein>
<evidence type="ECO:0000256" key="5">
    <source>
        <dbReference type="ARBA" id="ARBA00048539"/>
    </source>
</evidence>
<evidence type="ECO:0000256" key="6">
    <source>
        <dbReference type="HAMAP-Rule" id="MF_01161"/>
    </source>
</evidence>
<evidence type="ECO:0000313" key="8">
    <source>
        <dbReference type="EMBL" id="QVY58129.1"/>
    </source>
</evidence>
<dbReference type="InterPro" id="IPR012795">
    <property type="entry name" value="tRNA_Ile_lys_synt_N"/>
</dbReference>
<keyword evidence="3 6" id="KW-0547">Nucleotide-binding</keyword>
<keyword evidence="4 6" id="KW-0067">ATP-binding</keyword>
<evidence type="ECO:0000256" key="2">
    <source>
        <dbReference type="ARBA" id="ARBA00022694"/>
    </source>
</evidence>
<comment type="function">
    <text evidence="6">Ligates lysine onto the cytidine present at position 34 of the AUA codon-specific tRNA(Ile) that contains the anticodon CAU, in an ATP-dependent manner. Cytidine is converted to lysidine, thus changing the amino acid specificity of the tRNA from methionine to isoleucine.</text>
</comment>
<dbReference type="Pfam" id="PF01171">
    <property type="entry name" value="ATP_bind_3"/>
    <property type="match status" value="1"/>
</dbReference>
<evidence type="ECO:0000256" key="4">
    <source>
        <dbReference type="ARBA" id="ARBA00022840"/>
    </source>
</evidence>
<feature type="domain" description="tRNA(Ile)-lysidine/2-thiocytidine synthase N-terminal" evidence="7">
    <location>
        <begin position="25"/>
        <end position="204"/>
    </location>
</feature>
<dbReference type="GO" id="GO:0006400">
    <property type="term" value="P:tRNA modification"/>
    <property type="evidence" value="ECO:0007669"/>
    <property type="project" value="UniProtKB-UniRule"/>
</dbReference>
<dbReference type="NCBIfam" id="TIGR02432">
    <property type="entry name" value="lysidine_TilS_N"/>
    <property type="match status" value="1"/>
</dbReference>
<evidence type="ECO:0000259" key="7">
    <source>
        <dbReference type="Pfam" id="PF01171"/>
    </source>
</evidence>
<keyword evidence="8" id="KW-0934">Plastid</keyword>
<dbReference type="PANTHER" id="PTHR43033:SF1">
    <property type="entry name" value="TRNA(ILE)-LYSIDINE SYNTHASE-RELATED"/>
    <property type="match status" value="1"/>
</dbReference>
<comment type="domain">
    <text evidence="6">The N-terminal region contains the highly conserved SGGXDS motif, predicted to be a P-loop motif involved in ATP binding.</text>
</comment>
<dbReference type="PANTHER" id="PTHR43033">
    <property type="entry name" value="TRNA(ILE)-LYSIDINE SYNTHASE-RELATED"/>
    <property type="match status" value="1"/>
</dbReference>
<accession>A0A8E7UFK0</accession>
<proteinExistence type="inferred from homology"/>
<organism evidence="8">
    <name type="scientific">Eucheuma denticulatum</name>
    <dbReference type="NCBI Taxonomy" id="305493"/>
    <lineage>
        <taxon>Eukaryota</taxon>
        <taxon>Rhodophyta</taxon>
        <taxon>Florideophyceae</taxon>
        <taxon>Rhodymeniophycidae</taxon>
        <taxon>Gigartinales</taxon>
        <taxon>Solieriaceae</taxon>
        <taxon>Eucheuma</taxon>
    </lineage>
</organism>
<geneLocation type="plastid" evidence="8"/>
<comment type="catalytic activity">
    <reaction evidence="5 6">
        <text>cytidine(34) in tRNA(Ile2) + L-lysine + ATP = lysidine(34) in tRNA(Ile2) + AMP + diphosphate + H(+)</text>
        <dbReference type="Rhea" id="RHEA:43744"/>
        <dbReference type="Rhea" id="RHEA-COMP:10625"/>
        <dbReference type="Rhea" id="RHEA-COMP:10670"/>
        <dbReference type="ChEBI" id="CHEBI:15378"/>
        <dbReference type="ChEBI" id="CHEBI:30616"/>
        <dbReference type="ChEBI" id="CHEBI:32551"/>
        <dbReference type="ChEBI" id="CHEBI:33019"/>
        <dbReference type="ChEBI" id="CHEBI:82748"/>
        <dbReference type="ChEBI" id="CHEBI:83665"/>
        <dbReference type="ChEBI" id="CHEBI:456215"/>
        <dbReference type="EC" id="6.3.4.19"/>
    </reaction>
</comment>
<dbReference type="InterPro" id="IPR012094">
    <property type="entry name" value="tRNA_Ile_lys_synt"/>
</dbReference>
<sequence length="287" mass="34775">MIMYLHKKFYHTISKILGRNIKASVLIAVSGGQDSLCLIKLIEDFYAKYKSLMKITYVYVDHQWRKDSYHQIRHLVNIVKSTKQKIIIYQIKDIVKSEEKARKLRYQILMKHAKIYNYLAIMTAHTSTDRIETFWQQIFRGTTINGITSFHPHRKFGKHIYIYRPLIEFHRTEINWLCRKFYLSIWSDITNYEYKIQRNRLRNELIPYINKYFTVNIEKRLINFIKISNLENEYIKQNAIKLYFVSRHRVNIALNYSLIAKQHISLQTRTLQIFFSSCESIFKYVYN</sequence>
<reference evidence="8" key="1">
    <citation type="submission" date="2019-07" db="EMBL/GenBank/DDBJ databases">
        <authorList>
            <person name="Zhang J."/>
            <person name="Liu T."/>
        </authorList>
    </citation>
    <scope>NUCLEOTIDE SEQUENCE</scope>
</reference>
<evidence type="ECO:0000256" key="3">
    <source>
        <dbReference type="ARBA" id="ARBA00022741"/>
    </source>
</evidence>
<keyword evidence="2 6" id="KW-0819">tRNA processing</keyword>
<name>A0A8E7UFK0_9FLOR</name>
<gene>
    <name evidence="6 8" type="primary">tilS</name>
</gene>
<keyword evidence="1 6" id="KW-0436">Ligase</keyword>
<dbReference type="GO" id="GO:0032267">
    <property type="term" value="F:tRNA(Ile)-lysidine synthase activity"/>
    <property type="evidence" value="ECO:0007669"/>
    <property type="project" value="UniProtKB-EC"/>
</dbReference>
<comment type="similarity">
    <text evidence="6">Belongs to the tRNA(Ile)-lysidine synthase family.</text>
</comment>
<dbReference type="HAMAP" id="MF_01161">
    <property type="entry name" value="tRNA_Ile_lys_synt"/>
    <property type="match status" value="1"/>
</dbReference>
<dbReference type="InterPro" id="IPR011063">
    <property type="entry name" value="TilS/TtcA_N"/>
</dbReference>
<feature type="binding site" evidence="6">
    <location>
        <begin position="30"/>
        <end position="35"/>
    </location>
    <ligand>
        <name>ATP</name>
        <dbReference type="ChEBI" id="CHEBI:30616"/>
    </ligand>
</feature>